<organism evidence="8">
    <name type="scientific">Drosophila grimshawi</name>
    <name type="common">Hawaiian fruit fly</name>
    <name type="synonym">Idiomyia grimshawi</name>
    <dbReference type="NCBI Taxonomy" id="7222"/>
    <lineage>
        <taxon>Eukaryota</taxon>
        <taxon>Metazoa</taxon>
        <taxon>Ecdysozoa</taxon>
        <taxon>Arthropoda</taxon>
        <taxon>Hexapoda</taxon>
        <taxon>Insecta</taxon>
        <taxon>Pterygota</taxon>
        <taxon>Neoptera</taxon>
        <taxon>Endopterygota</taxon>
        <taxon>Diptera</taxon>
        <taxon>Brachycera</taxon>
        <taxon>Muscomorpha</taxon>
        <taxon>Ephydroidea</taxon>
        <taxon>Drosophilidae</taxon>
        <taxon>Drosophila</taxon>
        <taxon>Hawaiian Drosophila</taxon>
    </lineage>
</organism>
<dbReference type="InterPro" id="IPR006652">
    <property type="entry name" value="Kelch_1"/>
</dbReference>
<dbReference type="SMART" id="SM00875">
    <property type="entry name" value="BACK"/>
    <property type="match status" value="1"/>
</dbReference>
<protein>
    <recommendedName>
        <fullName evidence="1">Kelch-like protein diablo</fullName>
    </recommendedName>
</protein>
<dbReference type="Pfam" id="PF00651">
    <property type="entry name" value="BTB"/>
    <property type="match status" value="1"/>
</dbReference>
<dbReference type="InterPro" id="IPR011043">
    <property type="entry name" value="Gal_Oxase/kelch_b-propeller"/>
</dbReference>
<dbReference type="HOGENOM" id="CLU_004253_14_2_1"/>
<evidence type="ECO:0000313" key="7">
    <source>
        <dbReference type="EMBL" id="EDV90572.1"/>
    </source>
</evidence>
<dbReference type="KEGG" id="dgr:6569663"/>
<dbReference type="SMART" id="SM00225">
    <property type="entry name" value="BTB"/>
    <property type="match status" value="1"/>
</dbReference>
<dbReference type="GO" id="GO:0003779">
    <property type="term" value="F:actin binding"/>
    <property type="evidence" value="ECO:0007669"/>
    <property type="project" value="UniProtKB-KW"/>
</dbReference>
<dbReference type="PhylomeDB" id="B4JY10"/>
<feature type="domain" description="BTB" evidence="6">
    <location>
        <begin position="47"/>
        <end position="116"/>
    </location>
</feature>
<dbReference type="GO" id="GO:0016567">
    <property type="term" value="P:protein ubiquitination"/>
    <property type="evidence" value="ECO:0007669"/>
    <property type="project" value="UniProtKB-UniPathway"/>
</dbReference>
<dbReference type="InterPro" id="IPR011705">
    <property type="entry name" value="BACK"/>
</dbReference>
<dbReference type="Gene3D" id="3.30.710.10">
    <property type="entry name" value="Potassium Channel Kv1.1, Chain A"/>
    <property type="match status" value="1"/>
</dbReference>
<dbReference type="Pfam" id="PF07707">
    <property type="entry name" value="BACK"/>
    <property type="match status" value="1"/>
</dbReference>
<dbReference type="InterPro" id="IPR015915">
    <property type="entry name" value="Kelch-typ_b-propeller"/>
</dbReference>
<name>B4JY10_DROGR</name>
<dbReference type="AlphaFoldDB" id="B4JY10"/>
<proteinExistence type="predicted"/>
<dbReference type="Gene3D" id="1.25.40.420">
    <property type="match status" value="1"/>
</dbReference>
<dbReference type="STRING" id="7222.B4JY10"/>
<comment type="function">
    <text evidence="4">Probable substrate-specific adapter of an E3 ubiquitin-protein ligase complex which mediates the ubiquitination and subsequent proteasomal degradation of target proteins. May have a role in synapse differentiation and growth.</text>
</comment>
<evidence type="ECO:0000256" key="4">
    <source>
        <dbReference type="ARBA" id="ARBA00043912"/>
    </source>
</evidence>
<dbReference type="PANTHER" id="PTHR45632">
    <property type="entry name" value="LD33804P"/>
    <property type="match status" value="1"/>
</dbReference>
<dbReference type="UniPathway" id="UPA00143"/>
<dbReference type="Proteomes" id="UP000001070">
    <property type="component" value="Unassembled WGS sequence"/>
</dbReference>
<dbReference type="InterPro" id="IPR011333">
    <property type="entry name" value="SKP1/BTB/POZ_sf"/>
</dbReference>
<dbReference type="FunFam" id="1.25.40.420:FF:000001">
    <property type="entry name" value="Kelch-like family member 12"/>
    <property type="match status" value="1"/>
</dbReference>
<evidence type="ECO:0000256" key="2">
    <source>
        <dbReference type="ARBA" id="ARBA00022441"/>
    </source>
</evidence>
<dbReference type="InParanoid" id="B4JY10"/>
<dbReference type="InterPro" id="IPR017096">
    <property type="entry name" value="BTB-kelch_protein"/>
</dbReference>
<evidence type="ECO:0000259" key="6">
    <source>
        <dbReference type="PROSITE" id="PS50097"/>
    </source>
</evidence>
<reference evidence="7 8" key="1">
    <citation type="journal article" date="2007" name="Nature">
        <title>Evolution of genes and genomes on the Drosophila phylogeny.</title>
        <authorList>
            <consortium name="Drosophila 12 Genomes Consortium"/>
            <person name="Clark A.G."/>
            <person name="Eisen M.B."/>
            <person name="Smith D.R."/>
            <person name="Bergman C.M."/>
            <person name="Oliver B."/>
            <person name="Markow T.A."/>
            <person name="Kaufman T.C."/>
            <person name="Kellis M."/>
            <person name="Gelbart W."/>
            <person name="Iyer V.N."/>
            <person name="Pollard D.A."/>
            <person name="Sackton T.B."/>
            <person name="Larracuente A.M."/>
            <person name="Singh N.D."/>
            <person name="Abad J.P."/>
            <person name="Abt D.N."/>
            <person name="Adryan B."/>
            <person name="Aguade M."/>
            <person name="Akashi H."/>
            <person name="Anderson W.W."/>
            <person name="Aquadro C.F."/>
            <person name="Ardell D.H."/>
            <person name="Arguello R."/>
            <person name="Artieri C.G."/>
            <person name="Barbash D.A."/>
            <person name="Barker D."/>
            <person name="Barsanti P."/>
            <person name="Batterham P."/>
            <person name="Batzoglou S."/>
            <person name="Begun D."/>
            <person name="Bhutkar A."/>
            <person name="Blanco E."/>
            <person name="Bosak S.A."/>
            <person name="Bradley R.K."/>
            <person name="Brand A.D."/>
            <person name="Brent M.R."/>
            <person name="Brooks A.N."/>
            <person name="Brown R.H."/>
            <person name="Butlin R.K."/>
            <person name="Caggese C."/>
            <person name="Calvi B.R."/>
            <person name="Bernardo de Carvalho A."/>
            <person name="Caspi A."/>
            <person name="Castrezana S."/>
            <person name="Celniker S.E."/>
            <person name="Chang J.L."/>
            <person name="Chapple C."/>
            <person name="Chatterji S."/>
            <person name="Chinwalla A."/>
            <person name="Civetta A."/>
            <person name="Clifton S.W."/>
            <person name="Comeron J.M."/>
            <person name="Costello J.C."/>
            <person name="Coyne J.A."/>
            <person name="Daub J."/>
            <person name="David R.G."/>
            <person name="Delcher A.L."/>
            <person name="Delehaunty K."/>
            <person name="Do C.B."/>
            <person name="Ebling H."/>
            <person name="Edwards K."/>
            <person name="Eickbush T."/>
            <person name="Evans J.D."/>
            <person name="Filipski A."/>
            <person name="Findeiss S."/>
            <person name="Freyhult E."/>
            <person name="Fulton L."/>
            <person name="Fulton R."/>
            <person name="Garcia A.C."/>
            <person name="Gardiner A."/>
            <person name="Garfield D.A."/>
            <person name="Garvin B.E."/>
            <person name="Gibson G."/>
            <person name="Gilbert D."/>
            <person name="Gnerre S."/>
            <person name="Godfrey J."/>
            <person name="Good R."/>
            <person name="Gotea V."/>
            <person name="Gravely B."/>
            <person name="Greenberg A.J."/>
            <person name="Griffiths-Jones S."/>
            <person name="Gross S."/>
            <person name="Guigo R."/>
            <person name="Gustafson E.A."/>
            <person name="Haerty W."/>
            <person name="Hahn M.W."/>
            <person name="Halligan D.L."/>
            <person name="Halpern A.L."/>
            <person name="Halter G.M."/>
            <person name="Han M.V."/>
            <person name="Heger A."/>
            <person name="Hillier L."/>
            <person name="Hinrichs A.S."/>
            <person name="Holmes I."/>
            <person name="Hoskins R.A."/>
            <person name="Hubisz M.J."/>
            <person name="Hultmark D."/>
            <person name="Huntley M.A."/>
            <person name="Jaffe D.B."/>
            <person name="Jagadeeshan S."/>
            <person name="Jeck W.R."/>
            <person name="Johnson J."/>
            <person name="Jones C.D."/>
            <person name="Jordan W.C."/>
            <person name="Karpen G.H."/>
            <person name="Kataoka E."/>
            <person name="Keightley P.D."/>
            <person name="Kheradpour P."/>
            <person name="Kirkness E.F."/>
            <person name="Koerich L.B."/>
            <person name="Kristiansen K."/>
            <person name="Kudrna D."/>
            <person name="Kulathinal R.J."/>
            <person name="Kumar S."/>
            <person name="Kwok R."/>
            <person name="Lander E."/>
            <person name="Langley C.H."/>
            <person name="Lapoint R."/>
            <person name="Lazzaro B.P."/>
            <person name="Lee S.J."/>
            <person name="Levesque L."/>
            <person name="Li R."/>
            <person name="Lin C.F."/>
            <person name="Lin M.F."/>
            <person name="Lindblad-Toh K."/>
            <person name="Llopart A."/>
            <person name="Long M."/>
            <person name="Low L."/>
            <person name="Lozovsky E."/>
            <person name="Lu J."/>
            <person name="Luo M."/>
            <person name="Machado C.A."/>
            <person name="Makalowski W."/>
            <person name="Marzo M."/>
            <person name="Matsuda M."/>
            <person name="Matzkin L."/>
            <person name="McAllister B."/>
            <person name="McBride C.S."/>
            <person name="McKernan B."/>
            <person name="McKernan K."/>
            <person name="Mendez-Lago M."/>
            <person name="Minx P."/>
            <person name="Mollenhauer M.U."/>
            <person name="Montooth K."/>
            <person name="Mount S.M."/>
            <person name="Mu X."/>
            <person name="Myers E."/>
            <person name="Negre B."/>
            <person name="Newfeld S."/>
            <person name="Nielsen R."/>
            <person name="Noor M.A."/>
            <person name="O'Grady P."/>
            <person name="Pachter L."/>
            <person name="Papaceit M."/>
            <person name="Parisi M.J."/>
            <person name="Parisi M."/>
            <person name="Parts L."/>
            <person name="Pedersen J.S."/>
            <person name="Pesole G."/>
            <person name="Phillippy A.M."/>
            <person name="Ponting C.P."/>
            <person name="Pop M."/>
            <person name="Porcelli D."/>
            <person name="Powell J.R."/>
            <person name="Prohaska S."/>
            <person name="Pruitt K."/>
            <person name="Puig M."/>
            <person name="Quesneville H."/>
            <person name="Ram K.R."/>
            <person name="Rand D."/>
            <person name="Rasmussen M.D."/>
            <person name="Reed L.K."/>
            <person name="Reenan R."/>
            <person name="Reily A."/>
            <person name="Remington K.A."/>
            <person name="Rieger T.T."/>
            <person name="Ritchie M.G."/>
            <person name="Robin C."/>
            <person name="Rogers Y.H."/>
            <person name="Rohde C."/>
            <person name="Rozas J."/>
            <person name="Rubenfield M.J."/>
            <person name="Ruiz A."/>
            <person name="Russo S."/>
            <person name="Salzberg S.L."/>
            <person name="Sanchez-Gracia A."/>
            <person name="Saranga D.J."/>
            <person name="Sato H."/>
            <person name="Schaeffer S.W."/>
            <person name="Schatz M.C."/>
            <person name="Schlenke T."/>
            <person name="Schwartz R."/>
            <person name="Segarra C."/>
            <person name="Singh R.S."/>
            <person name="Sirot L."/>
            <person name="Sirota M."/>
            <person name="Sisneros N.B."/>
            <person name="Smith C.D."/>
            <person name="Smith T.F."/>
            <person name="Spieth J."/>
            <person name="Stage D.E."/>
            <person name="Stark A."/>
            <person name="Stephan W."/>
            <person name="Strausberg R.L."/>
            <person name="Strempel S."/>
            <person name="Sturgill D."/>
            <person name="Sutton G."/>
            <person name="Sutton G.G."/>
            <person name="Tao W."/>
            <person name="Teichmann S."/>
            <person name="Tobari Y.N."/>
            <person name="Tomimura Y."/>
            <person name="Tsolas J.M."/>
            <person name="Valente V.L."/>
            <person name="Venter E."/>
            <person name="Venter J.C."/>
            <person name="Vicario S."/>
            <person name="Vieira F.G."/>
            <person name="Vilella A.J."/>
            <person name="Villasante A."/>
            <person name="Walenz B."/>
            <person name="Wang J."/>
            <person name="Wasserman M."/>
            <person name="Watts T."/>
            <person name="Wilson D."/>
            <person name="Wilson R.K."/>
            <person name="Wing R.A."/>
            <person name="Wolfner M.F."/>
            <person name="Wong A."/>
            <person name="Wong G.K."/>
            <person name="Wu C.I."/>
            <person name="Wu G."/>
            <person name="Yamamoto D."/>
            <person name="Yang H.P."/>
            <person name="Yang S.P."/>
            <person name="Yorke J.A."/>
            <person name="Yoshida K."/>
            <person name="Zdobnov E."/>
            <person name="Zhang P."/>
            <person name="Zhang Y."/>
            <person name="Zimin A.V."/>
            <person name="Baldwin J."/>
            <person name="Abdouelleil A."/>
            <person name="Abdulkadir J."/>
            <person name="Abebe A."/>
            <person name="Abera B."/>
            <person name="Abreu J."/>
            <person name="Acer S.C."/>
            <person name="Aftuck L."/>
            <person name="Alexander A."/>
            <person name="An P."/>
            <person name="Anderson E."/>
            <person name="Anderson S."/>
            <person name="Arachi H."/>
            <person name="Azer M."/>
            <person name="Bachantsang P."/>
            <person name="Barry A."/>
            <person name="Bayul T."/>
            <person name="Berlin A."/>
            <person name="Bessette D."/>
            <person name="Bloom T."/>
            <person name="Blye J."/>
            <person name="Boguslavskiy L."/>
            <person name="Bonnet C."/>
            <person name="Boukhgalter B."/>
            <person name="Bourzgui I."/>
            <person name="Brown A."/>
            <person name="Cahill P."/>
            <person name="Channer S."/>
            <person name="Cheshatsang Y."/>
            <person name="Chuda L."/>
            <person name="Citroen M."/>
            <person name="Collymore A."/>
            <person name="Cooke P."/>
            <person name="Costello M."/>
            <person name="D'Aco K."/>
            <person name="Daza R."/>
            <person name="De Haan G."/>
            <person name="DeGray S."/>
            <person name="DeMaso C."/>
            <person name="Dhargay N."/>
            <person name="Dooley K."/>
            <person name="Dooley E."/>
            <person name="Doricent M."/>
            <person name="Dorje P."/>
            <person name="Dorjee K."/>
            <person name="Dupes A."/>
            <person name="Elong R."/>
            <person name="Falk J."/>
            <person name="Farina A."/>
            <person name="Faro S."/>
            <person name="Ferguson D."/>
            <person name="Fisher S."/>
            <person name="Foley C.D."/>
            <person name="Franke A."/>
            <person name="Friedrich D."/>
            <person name="Gadbois L."/>
            <person name="Gearin G."/>
            <person name="Gearin C.R."/>
            <person name="Giannoukos G."/>
            <person name="Goode T."/>
            <person name="Graham J."/>
            <person name="Grandbois E."/>
            <person name="Grewal S."/>
            <person name="Gyaltsen K."/>
            <person name="Hafez N."/>
            <person name="Hagos B."/>
            <person name="Hall J."/>
            <person name="Henson C."/>
            <person name="Hollinger A."/>
            <person name="Honan T."/>
            <person name="Huard M.D."/>
            <person name="Hughes L."/>
            <person name="Hurhula B."/>
            <person name="Husby M.E."/>
            <person name="Kamat A."/>
            <person name="Kanga B."/>
            <person name="Kashin S."/>
            <person name="Khazanovich D."/>
            <person name="Kisner P."/>
            <person name="Lance K."/>
            <person name="Lara M."/>
            <person name="Lee W."/>
            <person name="Lennon N."/>
            <person name="Letendre F."/>
            <person name="LeVine R."/>
            <person name="Lipovsky A."/>
            <person name="Liu X."/>
            <person name="Liu J."/>
            <person name="Liu S."/>
            <person name="Lokyitsang T."/>
            <person name="Lokyitsang Y."/>
            <person name="Lubonja R."/>
            <person name="Lui A."/>
            <person name="MacDonald P."/>
            <person name="Magnisalis V."/>
            <person name="Maru K."/>
            <person name="Matthews C."/>
            <person name="McCusker W."/>
            <person name="McDonough S."/>
            <person name="Mehta T."/>
            <person name="Meldrim J."/>
            <person name="Meneus L."/>
            <person name="Mihai O."/>
            <person name="Mihalev A."/>
            <person name="Mihova T."/>
            <person name="Mittelman R."/>
            <person name="Mlenga V."/>
            <person name="Montmayeur A."/>
            <person name="Mulrain L."/>
            <person name="Navidi A."/>
            <person name="Naylor J."/>
            <person name="Negash T."/>
            <person name="Nguyen T."/>
            <person name="Nguyen N."/>
            <person name="Nicol R."/>
            <person name="Norbu C."/>
            <person name="Norbu N."/>
            <person name="Novod N."/>
            <person name="O'Neill B."/>
            <person name="Osman S."/>
            <person name="Markiewicz E."/>
            <person name="Oyono O.L."/>
            <person name="Patti C."/>
            <person name="Phunkhang P."/>
            <person name="Pierre F."/>
            <person name="Priest M."/>
            <person name="Raghuraman S."/>
            <person name="Rege F."/>
            <person name="Reyes R."/>
            <person name="Rise C."/>
            <person name="Rogov P."/>
            <person name="Ross K."/>
            <person name="Ryan E."/>
            <person name="Settipalli S."/>
            <person name="Shea T."/>
            <person name="Sherpa N."/>
            <person name="Shi L."/>
            <person name="Shih D."/>
            <person name="Sparrow T."/>
            <person name="Spaulding J."/>
            <person name="Stalker J."/>
            <person name="Stange-Thomann N."/>
            <person name="Stavropoulos S."/>
            <person name="Stone C."/>
            <person name="Strader C."/>
            <person name="Tesfaye S."/>
            <person name="Thomson T."/>
            <person name="Thoulutsang Y."/>
            <person name="Thoulutsang D."/>
            <person name="Topham K."/>
            <person name="Topping I."/>
            <person name="Tsamla T."/>
            <person name="Vassiliev H."/>
            <person name="Vo A."/>
            <person name="Wangchuk T."/>
            <person name="Wangdi T."/>
            <person name="Weiand M."/>
            <person name="Wilkinson J."/>
            <person name="Wilson A."/>
            <person name="Yadav S."/>
            <person name="Young G."/>
            <person name="Yu Q."/>
            <person name="Zembek L."/>
            <person name="Zhong D."/>
            <person name="Zimmer A."/>
            <person name="Zwirko Z."/>
            <person name="Jaffe D.B."/>
            <person name="Alvarez P."/>
            <person name="Brockman W."/>
            <person name="Butler J."/>
            <person name="Chin C."/>
            <person name="Gnerre S."/>
            <person name="Grabherr M."/>
            <person name="Kleber M."/>
            <person name="Mauceli E."/>
            <person name="MacCallum I."/>
        </authorList>
    </citation>
    <scope>NUCLEOTIDE SEQUENCE [LARGE SCALE GENOMIC DNA]</scope>
    <source>
        <strain evidence="8">Tucson 15287-2541.00</strain>
    </source>
</reference>
<dbReference type="Pfam" id="PF01344">
    <property type="entry name" value="Kelch_1"/>
    <property type="match status" value="4"/>
</dbReference>
<evidence type="ECO:0000256" key="3">
    <source>
        <dbReference type="ARBA" id="ARBA00022737"/>
    </source>
</evidence>
<keyword evidence="8" id="KW-1185">Reference proteome</keyword>
<keyword evidence="3" id="KW-0677">Repeat</keyword>
<gene>
    <name evidence="7" type="primary">Dgri\GH14111</name>
    <name evidence="7" type="ORF">Dgri_GH14111</name>
</gene>
<keyword evidence="2" id="KW-0880">Kelch repeat</keyword>
<sequence>MSSVNGNQEESPTRDSKAGAILDSSVGSHADTLLKRMQHFVDNQQLCDVVLIAGIDGKRVSVHRLVLSASSEYFLAMFAGSLRESKEHEVTLGEVHGDALQLLVQHCYTGSIELHKDNVKMLLATAKMLQLTSVVTACCNFLARQLHPSNCLGFAFLAEQYSCTELLRVAQAYTCQHFMEVCHDQEFFQLNADQLGKLLSDDELNGPTEEDVFHTMMSWVRHDAPTREQHIPELLAKVRLSLLHPFFLVDHVENVCSASNECQQLLLEAFKWHLLSPERRSLIAATERTKPRKHICCGLLAVGGTDESFKGVTTIESYCPHLKKWTTWKQTIEYRCKLGAAIKNNKLILVGGYHERHTWSSVESLDLNTMAFVRLNPMRTARCNVSVAVLGGHLYAVGGNGDDGSILRTVERWDPITRTWSYVSPMCTERSSPGVAVLGLRLYAIGGSLDTPSMESYDPQTNKWSRRPPMNRCKGEVGITVANGFIYALGGSCDGAPLKTVERYDPTTNTWTLICSLAAERSGIGCALLGDRLIAVGGSNGNSPLNDVEEYDLVRNVWNQLAPISVPRVRPHVFNIPNIIPPPPAPWTPVADMDGSKPA</sequence>
<dbReference type="OMA" id="LKIRWKW"/>
<dbReference type="SUPFAM" id="SSF50965">
    <property type="entry name" value="Galactose oxidase, central domain"/>
    <property type="match status" value="1"/>
</dbReference>
<evidence type="ECO:0000256" key="5">
    <source>
        <dbReference type="SAM" id="MobiDB-lite"/>
    </source>
</evidence>
<feature type="compositionally biased region" description="Polar residues" evidence="5">
    <location>
        <begin position="1"/>
        <end position="10"/>
    </location>
</feature>
<dbReference type="SUPFAM" id="SSF54695">
    <property type="entry name" value="POZ domain"/>
    <property type="match status" value="1"/>
</dbReference>
<dbReference type="PIRSF" id="PIRSF037037">
    <property type="entry name" value="Kelch-like_protein_gigaxonin"/>
    <property type="match status" value="1"/>
</dbReference>
<dbReference type="EMBL" id="CH916377">
    <property type="protein sequence ID" value="EDV90572.1"/>
    <property type="molecule type" value="Genomic_DNA"/>
</dbReference>
<dbReference type="PANTHER" id="PTHR45632:SF3">
    <property type="entry name" value="KELCH-LIKE PROTEIN 32"/>
    <property type="match status" value="1"/>
</dbReference>
<feature type="region of interest" description="Disordered" evidence="5">
    <location>
        <begin position="1"/>
        <end position="21"/>
    </location>
</feature>
<dbReference type="SMR" id="B4JY10"/>
<dbReference type="PROSITE" id="PS50097">
    <property type="entry name" value="BTB"/>
    <property type="match status" value="1"/>
</dbReference>
<accession>B4JY10</accession>
<dbReference type="eggNOG" id="KOG4441">
    <property type="taxonomic scope" value="Eukaryota"/>
</dbReference>
<dbReference type="OrthoDB" id="45365at2759"/>
<dbReference type="Gene3D" id="2.120.10.80">
    <property type="entry name" value="Kelch-type beta propeller"/>
    <property type="match status" value="2"/>
</dbReference>
<evidence type="ECO:0000313" key="8">
    <source>
        <dbReference type="Proteomes" id="UP000001070"/>
    </source>
</evidence>
<dbReference type="InterPro" id="IPR000210">
    <property type="entry name" value="BTB/POZ_dom"/>
</dbReference>
<evidence type="ECO:0000256" key="1">
    <source>
        <dbReference type="ARBA" id="ARBA00013699"/>
    </source>
</evidence>
<dbReference type="SMART" id="SM00612">
    <property type="entry name" value="Kelch"/>
    <property type="match status" value="6"/>
</dbReference>